<protein>
    <submittedName>
        <fullName evidence="1">RCG37198</fullName>
    </submittedName>
</protein>
<gene>
    <name evidence="1" type="ORF">rCG_37198</name>
</gene>
<accession>A6HUB5</accession>
<organism evidence="1 2">
    <name type="scientific">Rattus norvegicus</name>
    <name type="common">Rat</name>
    <dbReference type="NCBI Taxonomy" id="10116"/>
    <lineage>
        <taxon>Eukaryota</taxon>
        <taxon>Metazoa</taxon>
        <taxon>Chordata</taxon>
        <taxon>Craniata</taxon>
        <taxon>Vertebrata</taxon>
        <taxon>Euteleostomi</taxon>
        <taxon>Mammalia</taxon>
        <taxon>Eutheria</taxon>
        <taxon>Euarchontoglires</taxon>
        <taxon>Glires</taxon>
        <taxon>Rodentia</taxon>
        <taxon>Myomorpha</taxon>
        <taxon>Muroidea</taxon>
        <taxon>Muridae</taxon>
        <taxon>Murinae</taxon>
        <taxon>Rattus</taxon>
    </lineage>
</organism>
<feature type="non-terminal residue" evidence="1">
    <location>
        <position position="45"/>
    </location>
</feature>
<name>A6HUB5_RAT</name>
<sequence>MNLFTHILESHTMPPTLGTILGQKSAQQTCDSGTCPLALIVYNNH</sequence>
<evidence type="ECO:0000313" key="1">
    <source>
        <dbReference type="EMBL" id="EDM02478.1"/>
    </source>
</evidence>
<dbReference type="AlphaFoldDB" id="A6HUB5"/>
<reference evidence="1 2" key="1">
    <citation type="submission" date="2005-07" db="EMBL/GenBank/DDBJ databases">
        <authorList>
            <person name="Mural R.J."/>
            <person name="Li P.W."/>
            <person name="Adams M.D."/>
            <person name="Amanatides P.G."/>
            <person name="Baden-Tillson H."/>
            <person name="Barnstead M."/>
            <person name="Chin S.H."/>
            <person name="Dew I."/>
            <person name="Evans C.A."/>
            <person name="Ferriera S."/>
            <person name="Flanigan M."/>
            <person name="Fosler C."/>
            <person name="Glodek A."/>
            <person name="Gu Z."/>
            <person name="Holt R.A."/>
            <person name="Jennings D."/>
            <person name="Kraft C.L."/>
            <person name="Lu F."/>
            <person name="Nguyen T."/>
            <person name="Nusskern D.R."/>
            <person name="Pfannkoch C.M."/>
            <person name="Sitter C."/>
            <person name="Sutton G.G."/>
            <person name="Venter J.C."/>
            <person name="Wang Z."/>
            <person name="Woodage T."/>
            <person name="Zheng X.H."/>
            <person name="Zhong F."/>
        </authorList>
    </citation>
    <scope>NUCLEOTIDE SEQUENCE [LARGE SCALE GENOMIC DNA]</scope>
    <source>
        <strain>BN</strain>
        <strain evidence="2">Sprague-Dawley</strain>
    </source>
</reference>
<proteinExistence type="predicted"/>
<dbReference type="EMBL" id="CH473951">
    <property type="protein sequence ID" value="EDM02478.1"/>
    <property type="molecule type" value="Genomic_DNA"/>
</dbReference>
<dbReference type="Proteomes" id="UP000234681">
    <property type="component" value="Chromosome 15"/>
</dbReference>
<evidence type="ECO:0000313" key="2">
    <source>
        <dbReference type="Proteomes" id="UP000234681"/>
    </source>
</evidence>